<keyword evidence="8" id="KW-0472">Membrane</keyword>
<evidence type="ECO:0000259" key="11">
    <source>
        <dbReference type="PROSITE" id="PS50893"/>
    </source>
</evidence>
<dbReference type="InterPro" id="IPR050763">
    <property type="entry name" value="ABC_transporter_ATP-binding"/>
</dbReference>
<dbReference type="GO" id="GO:0008559">
    <property type="term" value="F:ABC-type xenobiotic transporter activity"/>
    <property type="evidence" value="ECO:0007669"/>
    <property type="project" value="UniProtKB-EC"/>
</dbReference>
<evidence type="ECO:0000256" key="6">
    <source>
        <dbReference type="ARBA" id="ARBA00022840"/>
    </source>
</evidence>
<evidence type="ECO:0000256" key="2">
    <source>
        <dbReference type="ARBA" id="ARBA00012191"/>
    </source>
</evidence>
<dbReference type="InterPro" id="IPR003593">
    <property type="entry name" value="AAA+_ATPase"/>
</dbReference>
<dbReference type="AlphaFoldDB" id="A0A1H7KR83"/>
<keyword evidence="4" id="KW-1003">Cell membrane</keyword>
<evidence type="ECO:0000256" key="7">
    <source>
        <dbReference type="ARBA" id="ARBA00022967"/>
    </source>
</evidence>
<evidence type="ECO:0000256" key="5">
    <source>
        <dbReference type="ARBA" id="ARBA00022741"/>
    </source>
</evidence>
<dbReference type="SUPFAM" id="SSF52540">
    <property type="entry name" value="P-loop containing nucleoside triphosphate hydrolases"/>
    <property type="match status" value="1"/>
</dbReference>
<dbReference type="RefSeq" id="WP_042441785.1">
    <property type="nucleotide sequence ID" value="NZ_BBPN01000001.1"/>
</dbReference>
<dbReference type="InterPro" id="IPR003439">
    <property type="entry name" value="ABC_transporter-like_ATP-bd"/>
</dbReference>
<dbReference type="PROSITE" id="PS50893">
    <property type="entry name" value="ABC_TRANSPORTER_2"/>
    <property type="match status" value="1"/>
</dbReference>
<dbReference type="PANTHER" id="PTHR42711">
    <property type="entry name" value="ABC TRANSPORTER ATP-BINDING PROTEIN"/>
    <property type="match status" value="1"/>
</dbReference>
<sequence length="305" mass="33435">MLNESVIEVRDLRKKYGDFPAVDGISFEVRRGQIFALLGTNGAGKTTTLDVLGGFLRPTSGSVRVLGLDPARDRAKLGSRLGIMLQEAGFFESLTVAETIDAWRRFTPGARPRAEVLELVGLTHRTSTGVGRLSGGERRRLDLALSLLGGPEVLFLDEPTTGLDPEARRNTWNLLRELAQRGMTVLLTTHYMEEAEFLADRLAIMDRGSIVREGSLAEIRARTASTITFSLPAPLTLADLPRPENTQVEEEAGQVSVTTREPQRTLGLLLGWADTRNLDLTDIHVDAGSLEDVFLDIATGERTTR</sequence>
<dbReference type="PROSITE" id="PS00211">
    <property type="entry name" value="ABC_TRANSPORTER_1"/>
    <property type="match status" value="1"/>
</dbReference>
<keyword evidence="3" id="KW-0813">Transport</keyword>
<dbReference type="GO" id="GO:0005886">
    <property type="term" value="C:plasma membrane"/>
    <property type="evidence" value="ECO:0007669"/>
    <property type="project" value="UniProtKB-SubCell"/>
</dbReference>
<dbReference type="EMBL" id="FOAZ01000004">
    <property type="protein sequence ID" value="SEK89373.1"/>
    <property type="molecule type" value="Genomic_DNA"/>
</dbReference>
<organism evidence="12 13">
    <name type="scientific">Streptacidiphilus jiangxiensis</name>
    <dbReference type="NCBI Taxonomy" id="235985"/>
    <lineage>
        <taxon>Bacteria</taxon>
        <taxon>Bacillati</taxon>
        <taxon>Actinomycetota</taxon>
        <taxon>Actinomycetes</taxon>
        <taxon>Kitasatosporales</taxon>
        <taxon>Streptomycetaceae</taxon>
        <taxon>Streptacidiphilus</taxon>
    </lineage>
</organism>
<dbReference type="SMART" id="SM00382">
    <property type="entry name" value="AAA"/>
    <property type="match status" value="1"/>
</dbReference>
<evidence type="ECO:0000256" key="10">
    <source>
        <dbReference type="ARBA" id="ARBA00049985"/>
    </source>
</evidence>
<dbReference type="FunFam" id="3.40.50.300:FF:000589">
    <property type="entry name" value="ABC transporter, ATP-binding subunit"/>
    <property type="match status" value="1"/>
</dbReference>
<dbReference type="STRING" id="235985.SAMN05414137_104170"/>
<evidence type="ECO:0000256" key="4">
    <source>
        <dbReference type="ARBA" id="ARBA00022475"/>
    </source>
</evidence>
<dbReference type="InterPro" id="IPR027417">
    <property type="entry name" value="P-loop_NTPase"/>
</dbReference>
<dbReference type="EC" id="7.6.2.2" evidence="2"/>
<evidence type="ECO:0000256" key="1">
    <source>
        <dbReference type="ARBA" id="ARBA00004413"/>
    </source>
</evidence>
<name>A0A1H7KR83_STRJI</name>
<dbReference type="GO" id="GO:0005524">
    <property type="term" value="F:ATP binding"/>
    <property type="evidence" value="ECO:0007669"/>
    <property type="project" value="UniProtKB-KW"/>
</dbReference>
<evidence type="ECO:0000256" key="8">
    <source>
        <dbReference type="ARBA" id="ARBA00023136"/>
    </source>
</evidence>
<dbReference type="OrthoDB" id="9804819at2"/>
<keyword evidence="7" id="KW-1278">Translocase</keyword>
<dbReference type="GO" id="GO:0016887">
    <property type="term" value="F:ATP hydrolysis activity"/>
    <property type="evidence" value="ECO:0007669"/>
    <property type="project" value="InterPro"/>
</dbReference>
<dbReference type="GO" id="GO:0046677">
    <property type="term" value="P:response to antibiotic"/>
    <property type="evidence" value="ECO:0007669"/>
    <property type="project" value="UniProtKB-KW"/>
</dbReference>
<feature type="domain" description="ABC transporter" evidence="11">
    <location>
        <begin position="7"/>
        <end position="232"/>
    </location>
</feature>
<protein>
    <recommendedName>
        <fullName evidence="2">ABC-type xenobiotic transporter</fullName>
        <ecNumber evidence="2">7.6.2.2</ecNumber>
    </recommendedName>
</protein>
<evidence type="ECO:0000256" key="9">
    <source>
        <dbReference type="ARBA" id="ARBA00023251"/>
    </source>
</evidence>
<proteinExistence type="inferred from homology"/>
<gene>
    <name evidence="12" type="ORF">SAMN05414137_104170</name>
</gene>
<dbReference type="Gene3D" id="3.40.50.300">
    <property type="entry name" value="P-loop containing nucleotide triphosphate hydrolases"/>
    <property type="match status" value="1"/>
</dbReference>
<accession>A0A1H7KR83</accession>
<dbReference type="Pfam" id="PF00005">
    <property type="entry name" value="ABC_tran"/>
    <property type="match status" value="1"/>
</dbReference>
<keyword evidence="5" id="KW-0547">Nucleotide-binding</keyword>
<dbReference type="PANTHER" id="PTHR42711:SF17">
    <property type="entry name" value="ABC TRANSPORTER ATP-BINDING PROTEIN"/>
    <property type="match status" value="1"/>
</dbReference>
<keyword evidence="9" id="KW-0046">Antibiotic resistance</keyword>
<dbReference type="InterPro" id="IPR017871">
    <property type="entry name" value="ABC_transporter-like_CS"/>
</dbReference>
<keyword evidence="13" id="KW-1185">Reference proteome</keyword>
<keyword evidence="6 12" id="KW-0067">ATP-binding</keyword>
<dbReference type="CDD" id="cd03230">
    <property type="entry name" value="ABC_DR_subfamily_A"/>
    <property type="match status" value="1"/>
</dbReference>
<evidence type="ECO:0000313" key="13">
    <source>
        <dbReference type="Proteomes" id="UP000183015"/>
    </source>
</evidence>
<comment type="similarity">
    <text evidence="10">Belongs to the ABC transporter superfamily. Drug exporter-1 (DrugE1) (TC 3.A.1.105) family.</text>
</comment>
<evidence type="ECO:0000313" key="12">
    <source>
        <dbReference type="EMBL" id="SEK89373.1"/>
    </source>
</evidence>
<evidence type="ECO:0000256" key="3">
    <source>
        <dbReference type="ARBA" id="ARBA00022448"/>
    </source>
</evidence>
<dbReference type="eggNOG" id="COG1131">
    <property type="taxonomic scope" value="Bacteria"/>
</dbReference>
<reference evidence="13" key="1">
    <citation type="submission" date="2016-10" db="EMBL/GenBank/DDBJ databases">
        <authorList>
            <person name="Varghese N."/>
        </authorList>
    </citation>
    <scope>NUCLEOTIDE SEQUENCE [LARGE SCALE GENOMIC DNA]</scope>
    <source>
        <strain evidence="13">DSM 45096 / BCRC 16803 / CGMCC 4.1857 / CIP 109030 / JCM 12277 / KCTC 19219 / NBRC 100920 / 33214</strain>
    </source>
</reference>
<dbReference type="Proteomes" id="UP000183015">
    <property type="component" value="Unassembled WGS sequence"/>
</dbReference>
<comment type="subcellular location">
    <subcellularLocation>
        <location evidence="1">Cell membrane</location>
        <topology evidence="1">Peripheral membrane protein</topology>
        <orientation evidence="1">Cytoplasmic side</orientation>
    </subcellularLocation>
</comment>